<dbReference type="InterPro" id="IPR051104">
    <property type="entry name" value="FAD_monoxygenase"/>
</dbReference>
<protein>
    <submittedName>
        <fullName evidence="5">FAD-binding monooxygenase</fullName>
    </submittedName>
</protein>
<comment type="caution">
    <text evidence="5">The sequence shown here is derived from an EMBL/GenBank/DDBJ whole genome shotgun (WGS) entry which is preliminary data.</text>
</comment>
<organism evidence="5 6">
    <name type="scientific">Exophiala viscosa</name>
    <dbReference type="NCBI Taxonomy" id="2486360"/>
    <lineage>
        <taxon>Eukaryota</taxon>
        <taxon>Fungi</taxon>
        <taxon>Dikarya</taxon>
        <taxon>Ascomycota</taxon>
        <taxon>Pezizomycotina</taxon>
        <taxon>Eurotiomycetes</taxon>
        <taxon>Chaetothyriomycetidae</taxon>
        <taxon>Chaetothyriales</taxon>
        <taxon>Herpotrichiellaceae</taxon>
        <taxon>Exophiala</taxon>
    </lineage>
</organism>
<evidence type="ECO:0000256" key="3">
    <source>
        <dbReference type="ARBA" id="ARBA00023002"/>
    </source>
</evidence>
<evidence type="ECO:0000313" key="6">
    <source>
        <dbReference type="Proteomes" id="UP001203852"/>
    </source>
</evidence>
<keyword evidence="1" id="KW-0285">Flavoprotein</keyword>
<dbReference type="EMBL" id="MU404354">
    <property type="protein sequence ID" value="KAI1612568.1"/>
    <property type="molecule type" value="Genomic_DNA"/>
</dbReference>
<dbReference type="GO" id="GO:0044550">
    <property type="term" value="P:secondary metabolite biosynthetic process"/>
    <property type="evidence" value="ECO:0007669"/>
    <property type="project" value="TreeGrafter"/>
</dbReference>
<dbReference type="InterPro" id="IPR036188">
    <property type="entry name" value="FAD/NAD-bd_sf"/>
</dbReference>
<dbReference type="GO" id="GO:0071949">
    <property type="term" value="F:FAD binding"/>
    <property type="evidence" value="ECO:0007669"/>
    <property type="project" value="InterPro"/>
</dbReference>
<name>A0AAN6DUX1_9EURO</name>
<accession>A0AAN6DUX1</accession>
<dbReference type="SUPFAM" id="SSF51905">
    <property type="entry name" value="FAD/NAD(P)-binding domain"/>
    <property type="match status" value="1"/>
</dbReference>
<dbReference type="AlphaFoldDB" id="A0AAN6DUX1"/>
<keyword evidence="2" id="KW-0274">FAD</keyword>
<dbReference type="GO" id="GO:0004497">
    <property type="term" value="F:monooxygenase activity"/>
    <property type="evidence" value="ECO:0007669"/>
    <property type="project" value="UniProtKB-KW"/>
</dbReference>
<dbReference type="PANTHER" id="PTHR46720:SF3">
    <property type="entry name" value="FAD-BINDING DOMAIN-CONTAINING PROTEIN-RELATED"/>
    <property type="match status" value="1"/>
</dbReference>
<keyword evidence="6" id="KW-1185">Reference proteome</keyword>
<evidence type="ECO:0000313" key="5">
    <source>
        <dbReference type="EMBL" id="KAI1612568.1"/>
    </source>
</evidence>
<sequence length="430" mass="47826">MGSYQPTTTVAIVGGGPAGLAAAIALSELPFLSVTIYERNPEPREVGAGISLSYNAWKVLDLLDAADGVWGSSKADTLQRNGYNGDVVLKQPWPENAKEDKRGAIRARRTRLQSGLLAKIPEGVIEFNKKLVTVEDLGENGALLQFEDGSEAVADLVVAAEGIRSVVRRTLYPDLRIHFTGNTAWRTLIPRSSLAHLPDISRGTSWWYGKGGHAYLSGVDDPSKLKPGEEELFELSVRSYHEPEIPGRTVSWGIPATNERVQSRFLEYDQRVQNAIAAVPEGNWREFANYAGPGPEKITGWDKVVLIGDASHPLHGAFGSGAAFGMEDGWTLARAIELTYNRDPSNFLRSALQIFEEIRLPYYQGMYRYLAEQREKLQTLEADNRSFDDILKARFQMFGIGQKGNLDWIYKHNIGQVWEDYLQGRKEVNA</sequence>
<dbReference type="Gene3D" id="3.50.50.60">
    <property type="entry name" value="FAD/NAD(P)-binding domain"/>
    <property type="match status" value="1"/>
</dbReference>
<dbReference type="Pfam" id="PF01494">
    <property type="entry name" value="FAD_binding_3"/>
    <property type="match status" value="1"/>
</dbReference>
<proteinExistence type="predicted"/>
<dbReference type="PANTHER" id="PTHR46720">
    <property type="entry name" value="HYDROXYLASE, PUTATIVE (AFU_ORTHOLOGUE AFUA_3G01460)-RELATED"/>
    <property type="match status" value="1"/>
</dbReference>
<dbReference type="InterPro" id="IPR002938">
    <property type="entry name" value="FAD-bd"/>
</dbReference>
<feature type="domain" description="FAD-binding" evidence="4">
    <location>
        <begin position="8"/>
        <end position="341"/>
    </location>
</feature>
<evidence type="ECO:0000259" key="4">
    <source>
        <dbReference type="Pfam" id="PF01494"/>
    </source>
</evidence>
<keyword evidence="3" id="KW-0560">Oxidoreductase</keyword>
<evidence type="ECO:0000256" key="2">
    <source>
        <dbReference type="ARBA" id="ARBA00022827"/>
    </source>
</evidence>
<evidence type="ECO:0000256" key="1">
    <source>
        <dbReference type="ARBA" id="ARBA00022630"/>
    </source>
</evidence>
<gene>
    <name evidence="5" type="ORF">EDD36DRAFT_487632</name>
</gene>
<dbReference type="Proteomes" id="UP001203852">
    <property type="component" value="Unassembled WGS sequence"/>
</dbReference>
<keyword evidence="5" id="KW-0503">Monooxygenase</keyword>
<dbReference type="PRINTS" id="PR00420">
    <property type="entry name" value="RNGMNOXGNASE"/>
</dbReference>
<reference evidence="5" key="1">
    <citation type="journal article" date="2022" name="bioRxiv">
        <title>Deciphering the potential niche of two novel black yeast fungi from a biological soil crust based on their genomes, phenotypes, and melanin regulation.</title>
        <authorList>
            <consortium name="DOE Joint Genome Institute"/>
            <person name="Carr E.C."/>
            <person name="Barton Q."/>
            <person name="Grambo S."/>
            <person name="Sullivan M."/>
            <person name="Renfro C.M."/>
            <person name="Kuo A."/>
            <person name="Pangilinan J."/>
            <person name="Lipzen A."/>
            <person name="Keymanesh K."/>
            <person name="Savage E."/>
            <person name="Barry K."/>
            <person name="Grigoriev I.V."/>
            <person name="Riekhof W.R."/>
            <person name="Harris S.S."/>
        </authorList>
    </citation>
    <scope>NUCLEOTIDE SEQUENCE</scope>
    <source>
        <strain evidence="5">JF 03-4F</strain>
    </source>
</reference>